<feature type="domain" description="DUF243" evidence="3">
    <location>
        <begin position="265"/>
        <end position="368"/>
    </location>
</feature>
<evidence type="ECO:0000256" key="2">
    <source>
        <dbReference type="SAM" id="SignalP"/>
    </source>
</evidence>
<evidence type="ECO:0000313" key="5">
    <source>
        <dbReference type="Proteomes" id="UP000295192"/>
    </source>
</evidence>
<dbReference type="PANTHER" id="PTHR31927">
    <property type="entry name" value="FI07246P-RELATED-RELATED"/>
    <property type="match status" value="1"/>
</dbReference>
<sequence>MRVLITLCLLAVAHAERSGYNYQPAEPAISSLPLTSSNIVQNQAGYIPPPEIAPISREPLISGGSAPAEQSYQSPPELLKEYFTYTADERDFQEPINHDQLSRSLRRNLRVVFIKGPEYNGIEDAALSLTRQAAEQQTAIYVLSKQADINDLGNKLNNIRTNNNQKPQVHFVKYRTPEDAINAQRAIQGQYDQLGGVSTHQNGGVAPVLNFASKTPVPDIPAVQEPANTYLPASLLRSPICSAKLGYNYEPNSTGFGYGSAADHADFHKHFYAFEAPQDAVDEAELVEQKILAHSKKNLQVVFIKAPENKAVVGALKALAKQTSEDKTDIYVLNKQTDPHELASKLSAAQAQAHKHRPQVHFVKYRTEEEALQAQQVIQAQYGRATGPSSPSSQQSSSGYSQSTEIPSPGYYPESQPLTQQGAYPQELYGAPPAPGSSYLPPYTPSYGAAPQPYFGGADQGNLDLPPLPLPEQQLAPSPYDLDARTAKSSRIDFRVNERHRSNGRMVFPTEKPAKTYLPALSNSYLPPQKRRRRAHF</sequence>
<evidence type="ECO:0000259" key="3">
    <source>
        <dbReference type="SMART" id="SM00690"/>
    </source>
</evidence>
<keyword evidence="5" id="KW-1185">Reference proteome</keyword>
<feature type="domain" description="DUF243" evidence="3">
    <location>
        <begin position="76"/>
        <end position="177"/>
    </location>
</feature>
<dbReference type="InterPro" id="IPR004145">
    <property type="entry name" value="DUF243"/>
</dbReference>
<dbReference type="Proteomes" id="UP000295192">
    <property type="component" value="Unassembled WGS sequence"/>
</dbReference>
<feature type="signal peptide" evidence="2">
    <location>
        <begin position="1"/>
        <end position="15"/>
    </location>
</feature>
<feature type="region of interest" description="Disordered" evidence="1">
    <location>
        <begin position="382"/>
        <end position="445"/>
    </location>
</feature>
<keyword evidence="2" id="KW-0732">Signal</keyword>
<feature type="compositionally biased region" description="Low complexity" evidence="1">
    <location>
        <begin position="387"/>
        <end position="403"/>
    </location>
</feature>
<protein>
    <recommendedName>
        <fullName evidence="3">DUF243 domain-containing protein</fullName>
    </recommendedName>
</protein>
<accession>A0A484BT58</accession>
<evidence type="ECO:0000256" key="1">
    <source>
        <dbReference type="SAM" id="MobiDB-lite"/>
    </source>
</evidence>
<comment type="caution">
    <text evidence="4">The sequence shown here is derived from an EMBL/GenBank/DDBJ whole genome shotgun (WGS) entry which is preliminary data.</text>
</comment>
<gene>
    <name evidence="4" type="ORF">AWZ03_001659</name>
</gene>
<dbReference type="AlphaFoldDB" id="A0A484BT58"/>
<dbReference type="PANTHER" id="PTHR31927:SF2">
    <property type="entry name" value="FI07246P-RELATED"/>
    <property type="match status" value="1"/>
</dbReference>
<dbReference type="OMA" id="CTFASET"/>
<reference evidence="4 5" key="1">
    <citation type="journal article" date="2019" name="J. Hered.">
        <title>An Improved Genome Assembly for Drosophila navojoa, the Basal Species in the mojavensis Cluster.</title>
        <authorList>
            <person name="Vanderlinde T."/>
            <person name="Dupim E.G."/>
            <person name="Nazario-Yepiz N.O."/>
            <person name="Carvalho A.B."/>
        </authorList>
    </citation>
    <scope>NUCLEOTIDE SEQUENCE [LARGE SCALE GENOMIC DNA]</scope>
    <source>
        <strain evidence="4">Navoj_Jal97</strain>
        <tissue evidence="4">Whole organism</tissue>
    </source>
</reference>
<proteinExistence type="predicted"/>
<evidence type="ECO:0000313" key="4">
    <source>
        <dbReference type="EMBL" id="TDG51989.1"/>
    </source>
</evidence>
<feature type="chain" id="PRO_5019792966" description="DUF243 domain-containing protein" evidence="2">
    <location>
        <begin position="16"/>
        <end position="537"/>
    </location>
</feature>
<dbReference type="GO" id="GO:0008010">
    <property type="term" value="F:structural constituent of chitin-based larval cuticle"/>
    <property type="evidence" value="ECO:0007669"/>
    <property type="project" value="TreeGrafter"/>
</dbReference>
<dbReference type="EMBL" id="LSRL02000006">
    <property type="protein sequence ID" value="TDG51989.1"/>
    <property type="molecule type" value="Genomic_DNA"/>
</dbReference>
<name>A0A484BT58_DRONA</name>
<dbReference type="GO" id="GO:0062129">
    <property type="term" value="C:chitin-based extracellular matrix"/>
    <property type="evidence" value="ECO:0007669"/>
    <property type="project" value="TreeGrafter"/>
</dbReference>
<organism evidence="4 5">
    <name type="scientific">Drosophila navojoa</name>
    <name type="common">Fruit fly</name>
    <dbReference type="NCBI Taxonomy" id="7232"/>
    <lineage>
        <taxon>Eukaryota</taxon>
        <taxon>Metazoa</taxon>
        <taxon>Ecdysozoa</taxon>
        <taxon>Arthropoda</taxon>
        <taxon>Hexapoda</taxon>
        <taxon>Insecta</taxon>
        <taxon>Pterygota</taxon>
        <taxon>Neoptera</taxon>
        <taxon>Endopterygota</taxon>
        <taxon>Diptera</taxon>
        <taxon>Brachycera</taxon>
        <taxon>Muscomorpha</taxon>
        <taxon>Ephydroidea</taxon>
        <taxon>Drosophilidae</taxon>
        <taxon>Drosophila</taxon>
    </lineage>
</organism>
<dbReference type="GO" id="GO:0040003">
    <property type="term" value="P:chitin-based cuticle development"/>
    <property type="evidence" value="ECO:0007669"/>
    <property type="project" value="TreeGrafter"/>
</dbReference>
<dbReference type="OrthoDB" id="7858756at2759"/>
<dbReference type="SMART" id="SM00690">
    <property type="entry name" value="DM5"/>
    <property type="match status" value="2"/>
</dbReference>
<dbReference type="Pfam" id="PF03103">
    <property type="entry name" value="DUF243"/>
    <property type="match status" value="2"/>
</dbReference>